<evidence type="ECO:0000313" key="1">
    <source>
        <dbReference type="EMBL" id="MCO1659188.1"/>
    </source>
</evidence>
<sequence length="158" mass="18171">MTNVVAARNESRRHFETRKLAHLAERRTRSADVFRELQSAIHEIEWLTWFALVDARAITLKMLDDYDIAMHRTLANLMGASTSLAAVDANAYELIQPKIREVYDLEWELAKRTIKVRLAAWITPEDEAELKKFALEATRIGEEIPTMLASAMRDIESD</sequence>
<reference evidence="1" key="1">
    <citation type="submission" date="2021-04" db="EMBL/GenBank/DDBJ databases">
        <title>Pseudonocardia sp. nov., isolated from sandy soil of mangrove forest.</title>
        <authorList>
            <person name="Zan Z."/>
            <person name="Huang R."/>
            <person name="Liu W."/>
        </authorList>
    </citation>
    <scope>NUCLEOTIDE SEQUENCE</scope>
    <source>
        <strain evidence="1">S2-4</strain>
    </source>
</reference>
<protein>
    <submittedName>
        <fullName evidence="1">Uncharacterized protein</fullName>
    </submittedName>
</protein>
<proteinExistence type="predicted"/>
<gene>
    <name evidence="1" type="ORF">KDL28_29365</name>
</gene>
<evidence type="ECO:0000313" key="2">
    <source>
        <dbReference type="Proteomes" id="UP001165283"/>
    </source>
</evidence>
<organism evidence="1 2">
    <name type="scientific">Pseudonocardia humida</name>
    <dbReference type="NCBI Taxonomy" id="2800819"/>
    <lineage>
        <taxon>Bacteria</taxon>
        <taxon>Bacillati</taxon>
        <taxon>Actinomycetota</taxon>
        <taxon>Actinomycetes</taxon>
        <taxon>Pseudonocardiales</taxon>
        <taxon>Pseudonocardiaceae</taxon>
        <taxon>Pseudonocardia</taxon>
    </lineage>
</organism>
<comment type="caution">
    <text evidence="1">The sequence shown here is derived from an EMBL/GenBank/DDBJ whole genome shotgun (WGS) entry which is preliminary data.</text>
</comment>
<accession>A0ABT1A840</accession>
<keyword evidence="2" id="KW-1185">Reference proteome</keyword>
<name>A0ABT1A840_9PSEU</name>
<dbReference type="Proteomes" id="UP001165283">
    <property type="component" value="Unassembled WGS sequence"/>
</dbReference>
<dbReference type="RefSeq" id="WP_252443908.1">
    <property type="nucleotide sequence ID" value="NZ_JAGSOV010000063.1"/>
</dbReference>
<dbReference type="EMBL" id="JAGSOV010000063">
    <property type="protein sequence ID" value="MCO1659188.1"/>
    <property type="molecule type" value="Genomic_DNA"/>
</dbReference>